<evidence type="ECO:0000313" key="2">
    <source>
        <dbReference type="EMBL" id="GFN09568.1"/>
    </source>
</evidence>
<feature type="region of interest" description="Disordered" evidence="1">
    <location>
        <begin position="65"/>
        <end position="88"/>
    </location>
</feature>
<feature type="compositionally biased region" description="Basic residues" evidence="1">
    <location>
        <begin position="79"/>
        <end position="88"/>
    </location>
</feature>
<dbReference type="EMBL" id="BLWD01000002">
    <property type="protein sequence ID" value="GFN09568.1"/>
    <property type="molecule type" value="Genomic_DNA"/>
</dbReference>
<organism evidence="2 3">
    <name type="scientific">Streptomyces microflavus</name>
    <name type="common">Streptomyces lipmanii</name>
    <dbReference type="NCBI Taxonomy" id="1919"/>
    <lineage>
        <taxon>Bacteria</taxon>
        <taxon>Bacillati</taxon>
        <taxon>Actinomycetota</taxon>
        <taxon>Actinomycetes</taxon>
        <taxon>Kitasatosporales</taxon>
        <taxon>Streptomycetaceae</taxon>
        <taxon>Streptomyces</taxon>
    </lineage>
</organism>
<proteinExistence type="predicted"/>
<comment type="caution">
    <text evidence="2">The sequence shown here is derived from an EMBL/GenBank/DDBJ whole genome shotgun (WGS) entry which is preliminary data.</text>
</comment>
<name>A0A7J0D4E7_STRMI</name>
<evidence type="ECO:0000313" key="3">
    <source>
        <dbReference type="Proteomes" id="UP000498740"/>
    </source>
</evidence>
<dbReference type="Proteomes" id="UP000498740">
    <property type="component" value="Unassembled WGS sequence"/>
</dbReference>
<dbReference type="AlphaFoldDB" id="A0A7J0D4E7"/>
<sequence>MLIEHLPQESATKTALRNSIPDDVMAQASADYRPDKAAWSRLETQMAELKDEVIRSRNAAIAIAGGTPPEFVPTSRPGIPRRRHPDRA</sequence>
<accession>A0A7J0D4E7</accession>
<reference evidence="2 3" key="1">
    <citation type="submission" date="2020-05" db="EMBL/GenBank/DDBJ databases">
        <title>Whole genome shotgun sequence of Streptomyces microflavus NBRC 13062.</title>
        <authorList>
            <person name="Komaki H."/>
            <person name="Tamura T."/>
        </authorList>
    </citation>
    <scope>NUCLEOTIDE SEQUENCE [LARGE SCALE GENOMIC DNA]</scope>
    <source>
        <strain evidence="2 3">NBRC 13062</strain>
    </source>
</reference>
<protein>
    <submittedName>
        <fullName evidence="2">Uncharacterized protein</fullName>
    </submittedName>
</protein>
<gene>
    <name evidence="2" type="ORF">Smic_81240</name>
</gene>
<evidence type="ECO:0000256" key="1">
    <source>
        <dbReference type="SAM" id="MobiDB-lite"/>
    </source>
</evidence>